<evidence type="ECO:0000256" key="10">
    <source>
        <dbReference type="ARBA" id="ARBA00023175"/>
    </source>
</evidence>
<keyword evidence="8" id="KW-0243">Dynein</keyword>
<dbReference type="GO" id="GO:0030286">
    <property type="term" value="C:dynein complex"/>
    <property type="evidence" value="ECO:0007669"/>
    <property type="project" value="UniProtKB-KW"/>
</dbReference>
<proteinExistence type="inferred from homology"/>
<evidence type="ECO:0000259" key="14">
    <source>
        <dbReference type="Pfam" id="PF08393"/>
    </source>
</evidence>
<dbReference type="InterPro" id="IPR026983">
    <property type="entry name" value="DHC"/>
</dbReference>
<dbReference type="GO" id="GO:0005874">
    <property type="term" value="C:microtubule"/>
    <property type="evidence" value="ECO:0007669"/>
    <property type="project" value="UniProtKB-KW"/>
</dbReference>
<keyword evidence="4" id="KW-0493">Microtubule</keyword>
<keyword evidence="5" id="KW-0677">Repeat</keyword>
<sequence length="1207" mass="140161">MEADPPAGGDMPKTKKSRESIKSKKKVMQKSPDVGGRLVCRPPVELKRPTNSIPFHIPHRKLLEKIEFKKKLAEPLTGFAAQRVALVRPTHVERMQSVETLADKDKQLAPSYHEMYEEPKRQHFPLPHHKVPSVVDQKILIEKMRQTTDGSFIYLTYAVPKSSELYTPYALKIVMFPEVDKTNFFTMSSKGVMQQIGNDAIYTSLEKWEAEYDMYCRLMRIKSFYYFRMWKGFNVWRKLIIFRKFTQARNFIDANLFILNPTLRDGLLDLQQMCVNMYDTTFVDTVDTENRWIFYFLEDQMYKMETVVKKIRHFRYLGKDIIYNACQGALLGKGFVIDETIFEGKDKKKKVQKSSYIEQANKKKFCERLSCFIILADYLMINMLHLLMTKSMEQINAALELHMQFMPSEQDIADMADLTVTLEKPRPSGAPQQPFFFIYFFLKPNSLKVDPSLEIATNIANQMMALWTEHTTSIKCFVGDQSFNPFTCPIINGKAEDRICGYGPTLHFYLGCDEELAESIQHFHNLVNKSYEIAQAYCDRFLDLMKFFSEDEATEDKTILDERSLETFRVLLDRYHYEIKTVENIVDFQNLGILKIDLTYLKKVALPAPTKLLELVENTIPWIGKTKVDDLSVEVEDAMTFLEKDPVQTLDYVEYLEYVEKATEKVDDMEIVLDYCKELYDMLEEYQIAVAVEELNAYLGLSVQLGVLRNLVDKKIEDTTMLIRKFTVTMNKDISVLIGEVGVIKDECMEPWLYDIESNMAVVTEALNDLNERLNKCQSKAAEYKSYQKQFRMEVTRFDMLDEVQNDVKLRMLLWESVDSWAKTIDEWYHDEFNNLSVDDMNAFIAKNVKNVNQLEKGLPKNLIVPKLKDDVELMKDKMPVITYLRNPALRPRHWLKIETTLGYKFKPDDVITLELLENLKCFNYPNELQEIAGQASSEAGLESLLKKVEEAWKTLEFIVVPHKDAKDVYILGSTEDVQATLDESNININTISASRHVGPIKSRVDEWAKFLDRFSKTLDEWLTCQQNWVYLEVIFSAPDIQRQLPAESKLFLIVDKAWKELMRRTAKVPLALEAANYPNILEVLEKNNVLLEQIMKCLESYLETKRVAFPRFYFLSNDELLDILAQTRNPHAVQPHLRKCFDAIAKLEFGVKEEDIPFTSKSKMKMSQSAIKKSKSGLVLTTDIMAMLSPEGERVPLTKGEKFDVE</sequence>
<evidence type="ECO:0000313" key="15">
    <source>
        <dbReference type="EMBL" id="KAL3285104.1"/>
    </source>
</evidence>
<keyword evidence="6" id="KW-0547">Nucleotide-binding</keyword>
<dbReference type="PANTHER" id="PTHR45703:SF36">
    <property type="entry name" value="DYNEIN HEAVY CHAIN, CYTOPLASMIC"/>
    <property type="match status" value="1"/>
</dbReference>
<feature type="domain" description="Dynein heavy chain linker" evidence="14">
    <location>
        <begin position="801"/>
        <end position="1200"/>
    </location>
</feature>
<evidence type="ECO:0000256" key="12">
    <source>
        <dbReference type="SAM" id="Coils"/>
    </source>
</evidence>
<evidence type="ECO:0000256" key="6">
    <source>
        <dbReference type="ARBA" id="ARBA00022741"/>
    </source>
</evidence>
<dbReference type="FunFam" id="1.20.140.100:FF:000004">
    <property type="entry name" value="Dynein axonemal heavy chain 6"/>
    <property type="match status" value="1"/>
</dbReference>
<protein>
    <recommendedName>
        <fullName evidence="14">Dynein heavy chain linker domain-containing protein</fullName>
    </recommendedName>
</protein>
<dbReference type="PANTHER" id="PTHR45703">
    <property type="entry name" value="DYNEIN HEAVY CHAIN"/>
    <property type="match status" value="1"/>
</dbReference>
<keyword evidence="3" id="KW-0963">Cytoplasm</keyword>
<dbReference type="AlphaFoldDB" id="A0ABD2P2I3"/>
<evidence type="ECO:0000256" key="8">
    <source>
        <dbReference type="ARBA" id="ARBA00023017"/>
    </source>
</evidence>
<dbReference type="GO" id="GO:0005524">
    <property type="term" value="F:ATP binding"/>
    <property type="evidence" value="ECO:0007669"/>
    <property type="project" value="UniProtKB-KW"/>
</dbReference>
<dbReference type="FunFam" id="1.10.287.2620:FF:000001">
    <property type="entry name" value="Cytoplasmic dynein heavy chain 1"/>
    <property type="match status" value="1"/>
</dbReference>
<evidence type="ECO:0000256" key="2">
    <source>
        <dbReference type="ARBA" id="ARBA00008887"/>
    </source>
</evidence>
<dbReference type="Proteomes" id="UP001516400">
    <property type="component" value="Unassembled WGS sequence"/>
</dbReference>
<evidence type="ECO:0000256" key="3">
    <source>
        <dbReference type="ARBA" id="ARBA00022490"/>
    </source>
</evidence>
<name>A0ABD2P2I3_9CUCU</name>
<accession>A0ABD2P2I3</accession>
<dbReference type="Gene3D" id="3.20.180.20">
    <property type="entry name" value="Dynein heavy chain, N-terminal domain 2"/>
    <property type="match status" value="1"/>
</dbReference>
<keyword evidence="11" id="KW-0206">Cytoskeleton</keyword>
<evidence type="ECO:0000256" key="5">
    <source>
        <dbReference type="ARBA" id="ARBA00022737"/>
    </source>
</evidence>
<dbReference type="InterPro" id="IPR042228">
    <property type="entry name" value="Dynein_linker_3"/>
</dbReference>
<dbReference type="Gene3D" id="1.10.287.2620">
    <property type="match status" value="1"/>
</dbReference>
<evidence type="ECO:0000313" key="16">
    <source>
        <dbReference type="Proteomes" id="UP001516400"/>
    </source>
</evidence>
<keyword evidence="7" id="KW-0067">ATP-binding</keyword>
<organism evidence="15 16">
    <name type="scientific">Cryptolaemus montrouzieri</name>
    <dbReference type="NCBI Taxonomy" id="559131"/>
    <lineage>
        <taxon>Eukaryota</taxon>
        <taxon>Metazoa</taxon>
        <taxon>Ecdysozoa</taxon>
        <taxon>Arthropoda</taxon>
        <taxon>Hexapoda</taxon>
        <taxon>Insecta</taxon>
        <taxon>Pterygota</taxon>
        <taxon>Neoptera</taxon>
        <taxon>Endopterygota</taxon>
        <taxon>Coleoptera</taxon>
        <taxon>Polyphaga</taxon>
        <taxon>Cucujiformia</taxon>
        <taxon>Coccinelloidea</taxon>
        <taxon>Coccinellidae</taxon>
        <taxon>Scymninae</taxon>
        <taxon>Scymnini</taxon>
        <taxon>Cryptolaemus</taxon>
    </lineage>
</organism>
<evidence type="ECO:0000256" key="7">
    <source>
        <dbReference type="ARBA" id="ARBA00022840"/>
    </source>
</evidence>
<dbReference type="Pfam" id="PF08393">
    <property type="entry name" value="DHC_N2"/>
    <property type="match status" value="1"/>
</dbReference>
<reference evidence="15 16" key="1">
    <citation type="journal article" date="2021" name="BMC Biol.">
        <title>Horizontally acquired antibacterial genes associated with adaptive radiation of ladybird beetles.</title>
        <authorList>
            <person name="Li H.S."/>
            <person name="Tang X.F."/>
            <person name="Huang Y.H."/>
            <person name="Xu Z.Y."/>
            <person name="Chen M.L."/>
            <person name="Du X.Y."/>
            <person name="Qiu B.Y."/>
            <person name="Chen P.T."/>
            <person name="Zhang W."/>
            <person name="Slipinski A."/>
            <person name="Escalona H.E."/>
            <person name="Waterhouse R.M."/>
            <person name="Zwick A."/>
            <person name="Pang H."/>
        </authorList>
    </citation>
    <scope>NUCLEOTIDE SEQUENCE [LARGE SCALE GENOMIC DNA]</scope>
    <source>
        <strain evidence="15">SYSU2018</strain>
    </source>
</reference>
<evidence type="ECO:0000256" key="1">
    <source>
        <dbReference type="ARBA" id="ARBA00004245"/>
    </source>
</evidence>
<evidence type="ECO:0000256" key="9">
    <source>
        <dbReference type="ARBA" id="ARBA00023054"/>
    </source>
</evidence>
<feature type="region of interest" description="Disordered" evidence="13">
    <location>
        <begin position="1"/>
        <end position="36"/>
    </location>
</feature>
<comment type="caution">
    <text evidence="15">The sequence shown here is derived from an EMBL/GenBank/DDBJ whole genome shotgun (WGS) entry which is preliminary data.</text>
</comment>
<keyword evidence="10" id="KW-0505">Motor protein</keyword>
<comment type="subcellular location">
    <subcellularLocation>
        <location evidence="1">Cytoplasm</location>
        <location evidence="1">Cytoskeleton</location>
    </subcellularLocation>
</comment>
<keyword evidence="9 12" id="KW-0175">Coiled coil</keyword>
<dbReference type="EMBL" id="JABFTP020000165">
    <property type="protein sequence ID" value="KAL3285104.1"/>
    <property type="molecule type" value="Genomic_DNA"/>
</dbReference>
<keyword evidence="16" id="KW-1185">Reference proteome</keyword>
<dbReference type="Gene3D" id="1.20.140.100">
    <property type="entry name" value="Dynein heavy chain, N-terminal domain 2"/>
    <property type="match status" value="1"/>
</dbReference>
<evidence type="ECO:0000256" key="4">
    <source>
        <dbReference type="ARBA" id="ARBA00022701"/>
    </source>
</evidence>
<evidence type="ECO:0000256" key="11">
    <source>
        <dbReference type="ARBA" id="ARBA00023212"/>
    </source>
</evidence>
<evidence type="ECO:0000256" key="13">
    <source>
        <dbReference type="SAM" id="MobiDB-lite"/>
    </source>
</evidence>
<comment type="similarity">
    <text evidence="2">Belongs to the dynein heavy chain family.</text>
</comment>
<feature type="coiled-coil region" evidence="12">
    <location>
        <begin position="760"/>
        <end position="787"/>
    </location>
</feature>
<dbReference type="InterPro" id="IPR013602">
    <property type="entry name" value="Dynein_heavy_linker"/>
</dbReference>
<gene>
    <name evidence="15" type="ORF">HHI36_019228</name>
</gene>
<dbReference type="InterPro" id="IPR042222">
    <property type="entry name" value="Dynein_2_N"/>
</dbReference>